<name>A0ABQ8S7E3_PERAM</name>
<protein>
    <submittedName>
        <fullName evidence="1">Uncharacterized protein</fullName>
    </submittedName>
</protein>
<gene>
    <name evidence="1" type="ORF">ANN_21861</name>
</gene>
<keyword evidence="2" id="KW-1185">Reference proteome</keyword>
<dbReference type="EMBL" id="JAJSOF020000033">
    <property type="protein sequence ID" value="KAJ4429660.1"/>
    <property type="molecule type" value="Genomic_DNA"/>
</dbReference>
<evidence type="ECO:0000313" key="1">
    <source>
        <dbReference type="EMBL" id="KAJ4429660.1"/>
    </source>
</evidence>
<accession>A0ABQ8S7E3</accession>
<dbReference type="Proteomes" id="UP001148838">
    <property type="component" value="Unassembled WGS sequence"/>
</dbReference>
<organism evidence="1 2">
    <name type="scientific">Periplaneta americana</name>
    <name type="common">American cockroach</name>
    <name type="synonym">Blatta americana</name>
    <dbReference type="NCBI Taxonomy" id="6978"/>
    <lineage>
        <taxon>Eukaryota</taxon>
        <taxon>Metazoa</taxon>
        <taxon>Ecdysozoa</taxon>
        <taxon>Arthropoda</taxon>
        <taxon>Hexapoda</taxon>
        <taxon>Insecta</taxon>
        <taxon>Pterygota</taxon>
        <taxon>Neoptera</taxon>
        <taxon>Polyneoptera</taxon>
        <taxon>Dictyoptera</taxon>
        <taxon>Blattodea</taxon>
        <taxon>Blattoidea</taxon>
        <taxon>Blattidae</taxon>
        <taxon>Blattinae</taxon>
        <taxon>Periplaneta</taxon>
    </lineage>
</organism>
<reference evidence="1 2" key="1">
    <citation type="journal article" date="2022" name="Allergy">
        <title>Genome assembly and annotation of Periplaneta americana reveal a comprehensive cockroach allergen profile.</title>
        <authorList>
            <person name="Wang L."/>
            <person name="Xiong Q."/>
            <person name="Saelim N."/>
            <person name="Wang L."/>
            <person name="Nong W."/>
            <person name="Wan A.T."/>
            <person name="Shi M."/>
            <person name="Liu X."/>
            <person name="Cao Q."/>
            <person name="Hui J.H.L."/>
            <person name="Sookrung N."/>
            <person name="Leung T.F."/>
            <person name="Tungtrongchitr A."/>
            <person name="Tsui S.K.W."/>
        </authorList>
    </citation>
    <scope>NUCLEOTIDE SEQUENCE [LARGE SCALE GENOMIC DNA]</scope>
    <source>
        <strain evidence="1">PWHHKU_190912</strain>
    </source>
</reference>
<sequence length="174" mass="19151">MEGLCEGGNEPSGSLKAILAAGEYASSSSLLHDDTLLTRYPFQRVLTTTGVERTVEERIVQEAGTAPRFTQPPIKLSTGSFPGVKDGQSVVPTTPPHSSAEVMESMRLYLHLPQVQRHILVRAEPDIVTLWPKVRAPLRRSLADRLPCGSVARLLQSKQTRLPRLSAERGDWQT</sequence>
<evidence type="ECO:0000313" key="2">
    <source>
        <dbReference type="Proteomes" id="UP001148838"/>
    </source>
</evidence>
<comment type="caution">
    <text evidence="1">The sequence shown here is derived from an EMBL/GenBank/DDBJ whole genome shotgun (WGS) entry which is preliminary data.</text>
</comment>
<proteinExistence type="predicted"/>